<sequence>PRFDIELWNLFDRVKKDIPRTNNDVESWHSRIKFDARQNLTVAKVVELFRLEQNYTETNLVNLFNGDVLKKNKKKVLEREQKLKRILESYDQSTLSYHLDGLANLFIQKKKVKLLNGSVPENKEQLLSDWCKYFSDLLNNESSSNETSYPEPSADNIEINTESISFEEVEEAVRTFKNKKAPGNDYALTSDILKEGELRNQSTKYSGKTKQDFEQEEAVYSKYTS</sequence>
<evidence type="ECO:0000313" key="2">
    <source>
        <dbReference type="Proteomes" id="UP000663879"/>
    </source>
</evidence>
<evidence type="ECO:0000313" key="1">
    <source>
        <dbReference type="EMBL" id="CAF1118057.1"/>
    </source>
</evidence>
<organism evidence="1 2">
    <name type="scientific">Brachionus calyciflorus</name>
    <dbReference type="NCBI Taxonomy" id="104777"/>
    <lineage>
        <taxon>Eukaryota</taxon>
        <taxon>Metazoa</taxon>
        <taxon>Spiralia</taxon>
        <taxon>Gnathifera</taxon>
        <taxon>Rotifera</taxon>
        <taxon>Eurotatoria</taxon>
        <taxon>Monogononta</taxon>
        <taxon>Pseudotrocha</taxon>
        <taxon>Ploima</taxon>
        <taxon>Brachionidae</taxon>
        <taxon>Brachionus</taxon>
    </lineage>
</organism>
<dbReference type="EMBL" id="CAJNOC010008623">
    <property type="protein sequence ID" value="CAF1118057.1"/>
    <property type="molecule type" value="Genomic_DNA"/>
</dbReference>
<proteinExistence type="predicted"/>
<name>A0A814QD88_9BILA</name>
<protein>
    <submittedName>
        <fullName evidence="1">Uncharacterized protein</fullName>
    </submittedName>
</protein>
<accession>A0A814QD88</accession>
<dbReference type="AlphaFoldDB" id="A0A814QD88"/>
<comment type="caution">
    <text evidence="1">The sequence shown here is derived from an EMBL/GenBank/DDBJ whole genome shotgun (WGS) entry which is preliminary data.</text>
</comment>
<feature type="non-terminal residue" evidence="1">
    <location>
        <position position="1"/>
    </location>
</feature>
<keyword evidence="2" id="KW-1185">Reference proteome</keyword>
<gene>
    <name evidence="1" type="ORF">OXX778_LOCUS21921</name>
</gene>
<reference evidence="1" key="1">
    <citation type="submission" date="2021-02" db="EMBL/GenBank/DDBJ databases">
        <authorList>
            <person name="Nowell W R."/>
        </authorList>
    </citation>
    <scope>NUCLEOTIDE SEQUENCE</scope>
    <source>
        <strain evidence="1">Ploen Becks lab</strain>
    </source>
</reference>
<dbReference type="Proteomes" id="UP000663879">
    <property type="component" value="Unassembled WGS sequence"/>
</dbReference>